<evidence type="ECO:0000256" key="3">
    <source>
        <dbReference type="ARBA" id="ARBA00022722"/>
    </source>
</evidence>
<dbReference type="PANTHER" id="PTHR30255">
    <property type="entry name" value="SINGLE-STRANDED-DNA-SPECIFIC EXONUCLEASE RECJ"/>
    <property type="match status" value="1"/>
</dbReference>
<keyword evidence="10" id="KW-1185">Reference proteome</keyword>
<feature type="domain" description="RecJ OB" evidence="8">
    <location>
        <begin position="450"/>
        <end position="554"/>
    </location>
</feature>
<evidence type="ECO:0000259" key="8">
    <source>
        <dbReference type="Pfam" id="PF17768"/>
    </source>
</evidence>
<dbReference type="Pfam" id="PF17768">
    <property type="entry name" value="RecJ_OB"/>
    <property type="match status" value="1"/>
</dbReference>
<evidence type="ECO:0000313" key="9">
    <source>
        <dbReference type="EMBL" id="EWM53789.1"/>
    </source>
</evidence>
<dbReference type="Pfam" id="PF02272">
    <property type="entry name" value="DHHA1"/>
    <property type="match status" value="1"/>
</dbReference>
<dbReference type="RefSeq" id="WP_037298649.1">
    <property type="nucleotide sequence ID" value="NZ_ATAX01000023.1"/>
</dbReference>
<dbReference type="Gene3D" id="3.90.1640.30">
    <property type="match status" value="1"/>
</dbReference>
<keyword evidence="5" id="KW-0269">Exonuclease</keyword>
<keyword evidence="3" id="KW-0540">Nuclease</keyword>
<evidence type="ECO:0000256" key="1">
    <source>
        <dbReference type="ARBA" id="ARBA00005915"/>
    </source>
</evidence>
<evidence type="ECO:0000259" key="6">
    <source>
        <dbReference type="Pfam" id="PF01368"/>
    </source>
</evidence>
<dbReference type="EMBL" id="ATAX01000023">
    <property type="protein sequence ID" value="EWM53789.1"/>
    <property type="molecule type" value="Genomic_DNA"/>
</dbReference>
<reference evidence="9 10" key="1">
    <citation type="journal article" date="2014" name="PLoS ONE">
        <title>Rumen cellulosomics: divergent fiber-degrading strategies revealed by comparative genome-wide analysis of six ruminococcal strains.</title>
        <authorList>
            <person name="Dassa B."/>
            <person name="Borovok I."/>
            <person name="Ruimy-Israeli V."/>
            <person name="Lamed R."/>
            <person name="Flint H.J."/>
            <person name="Duncan S.H."/>
            <person name="Henrissat B."/>
            <person name="Coutinho P."/>
            <person name="Morrison M."/>
            <person name="Mosoni P."/>
            <person name="Yeoman C.J."/>
            <person name="White B.A."/>
            <person name="Bayer E.A."/>
        </authorList>
    </citation>
    <scope>NUCLEOTIDE SEQUENCE [LARGE SCALE GENOMIC DNA]</scope>
    <source>
        <strain evidence="9 10">007c</strain>
    </source>
</reference>
<dbReference type="GO" id="GO:0006281">
    <property type="term" value="P:DNA repair"/>
    <property type="evidence" value="ECO:0007669"/>
    <property type="project" value="InterPro"/>
</dbReference>
<dbReference type="GO" id="GO:0003676">
    <property type="term" value="F:nucleic acid binding"/>
    <property type="evidence" value="ECO:0007669"/>
    <property type="project" value="InterPro"/>
</dbReference>
<dbReference type="Pfam" id="PF01368">
    <property type="entry name" value="DHH"/>
    <property type="match status" value="1"/>
</dbReference>
<evidence type="ECO:0000313" key="10">
    <source>
        <dbReference type="Proteomes" id="UP000019365"/>
    </source>
</evidence>
<dbReference type="InterPro" id="IPR004610">
    <property type="entry name" value="RecJ"/>
</dbReference>
<dbReference type="SUPFAM" id="SSF64182">
    <property type="entry name" value="DHH phosphoesterases"/>
    <property type="match status" value="1"/>
</dbReference>
<organism evidence="9 10">
    <name type="scientific">Ruminococcus flavefaciens 007c</name>
    <dbReference type="NCBI Taxonomy" id="1341157"/>
    <lineage>
        <taxon>Bacteria</taxon>
        <taxon>Bacillati</taxon>
        <taxon>Bacillota</taxon>
        <taxon>Clostridia</taxon>
        <taxon>Eubacteriales</taxon>
        <taxon>Oscillospiraceae</taxon>
        <taxon>Ruminococcus</taxon>
    </lineage>
</organism>
<accession>W7UQT4</accession>
<dbReference type="AlphaFoldDB" id="W7UQT4"/>
<dbReference type="GO" id="GO:0008409">
    <property type="term" value="F:5'-3' exonuclease activity"/>
    <property type="evidence" value="ECO:0007669"/>
    <property type="project" value="InterPro"/>
</dbReference>
<dbReference type="OrthoDB" id="9809852at2"/>
<name>W7UQT4_RUMFL</name>
<sequence>MKKWSVGSPEKSVISSLMLGCGVSSLAAAVLAAKGYSSPDSVIESLNADELSDPFLIKDMQEAADTINSAIDNGERICIYGDYDCDGIMSTVILYSYMLEAGADVTYYIPERSEGYGLNMKAVDRISDDSVSLIITVDNGISAIPEAEYIYALGMKLVVTDHHQQGEQLPRAEAVVDPHRHDCFSTFKYMCGAGIALKLVAALDGGDYTMALEQFGDLAAIATVADIVSLKGENRFLVSYGMELIRNSDRPAIMALKEVCGLTDKPIDTRSIGFSIAPRINASGRFGTPRAAAELFLCEDYDEALEAARELDKLNNLRKETENRIISEIYSLIDEEPSLIRGRVIFLCGKDWHHGVIGIVASKIAEQFGKPCFIASEAEGEIRGSARSFGGFSVFGALSYASEVLEKFGGHPSAGGFTIKEGCAEQFGGLLEKYAAENHSSMPAAELKADHTVLPQELTIQNIEGLNVLEPFGTDNEKPLFFIENAVITDIYPLADGAHSKLRIRFGSAQADALVFRTSPSDLCISKGESCDMIVSLGVNEFRGSSSVNIVVSDILPHFPDERKKNKALSSHEDFHNTFFAAKSAFESFLRGEELPKNFYPSMEPSREDVVRIYKSIPDNGICADSLYINLFGKGMNYCKFCVSAEALRQLGLITISSSDSRIKRVKVSQKADLDSAPILVSLRKLTGHSKD</sequence>
<dbReference type="InterPro" id="IPR041122">
    <property type="entry name" value="RecJ_OB"/>
</dbReference>
<evidence type="ECO:0000259" key="7">
    <source>
        <dbReference type="Pfam" id="PF02272"/>
    </source>
</evidence>
<proteinExistence type="inferred from homology"/>
<dbReference type="PANTHER" id="PTHR30255:SF2">
    <property type="entry name" value="SINGLE-STRANDED-DNA-SPECIFIC EXONUCLEASE RECJ"/>
    <property type="match status" value="1"/>
</dbReference>
<dbReference type="InterPro" id="IPR003156">
    <property type="entry name" value="DHHA1_dom"/>
</dbReference>
<feature type="domain" description="DHHA1" evidence="7">
    <location>
        <begin position="344"/>
        <end position="433"/>
    </location>
</feature>
<protein>
    <recommendedName>
        <fullName evidence="2">Single-stranded-DNA-specific exonuclease RecJ</fullName>
    </recommendedName>
</protein>
<feature type="domain" description="DDH" evidence="6">
    <location>
        <begin position="76"/>
        <end position="223"/>
    </location>
</feature>
<dbReference type="GO" id="GO:0006310">
    <property type="term" value="P:DNA recombination"/>
    <property type="evidence" value="ECO:0007669"/>
    <property type="project" value="InterPro"/>
</dbReference>
<evidence type="ECO:0000256" key="4">
    <source>
        <dbReference type="ARBA" id="ARBA00022801"/>
    </source>
</evidence>
<evidence type="ECO:0000256" key="5">
    <source>
        <dbReference type="ARBA" id="ARBA00022839"/>
    </source>
</evidence>
<dbReference type="InterPro" id="IPR051673">
    <property type="entry name" value="SSDNA_exonuclease_RecJ"/>
</dbReference>
<comment type="caution">
    <text evidence="9">The sequence shown here is derived from an EMBL/GenBank/DDBJ whole genome shotgun (WGS) entry which is preliminary data.</text>
</comment>
<dbReference type="Proteomes" id="UP000019365">
    <property type="component" value="Unassembled WGS sequence"/>
</dbReference>
<gene>
    <name evidence="9" type="ORF">RF007C_08725</name>
</gene>
<dbReference type="Gene3D" id="3.10.310.30">
    <property type="match status" value="1"/>
</dbReference>
<evidence type="ECO:0000256" key="2">
    <source>
        <dbReference type="ARBA" id="ARBA00019841"/>
    </source>
</evidence>
<dbReference type="InterPro" id="IPR038763">
    <property type="entry name" value="DHH_sf"/>
</dbReference>
<dbReference type="InterPro" id="IPR001667">
    <property type="entry name" value="DDH_dom"/>
</dbReference>
<comment type="similarity">
    <text evidence="1">Belongs to the RecJ family.</text>
</comment>
<keyword evidence="4" id="KW-0378">Hydrolase</keyword>
<dbReference type="PATRIC" id="fig|1341157.4.peg.1428"/>
<dbReference type="NCBIfam" id="TIGR00644">
    <property type="entry name" value="recJ"/>
    <property type="match status" value="1"/>
</dbReference>
<dbReference type="eggNOG" id="COG0608">
    <property type="taxonomic scope" value="Bacteria"/>
</dbReference>